<accession>A0A3D8S378</accession>
<sequence length="368" mass="42142">MSRLPTPASTFLRWAPKPPVPAAPEGLKYAPCTLPQYAIHIFRHTLRAASYLPEPYLRASVKNKVCESFRRRRTKLRRATEPASHVDSHQRLKKYIVTARNELNVLRRAALGQKEPLEKVINDAYGRTGRPRRFLVANLLKEDEACIPSPDTTLETYITSIVEKPRSFEPSEKLQTLIASQQRSHPFYSQRKKIRNISPTLPKTNLWGRPLPRKLADSKKARFWSDLFDRLLPPLPTHESSRLKAICNSSPDLLPRRARRIKSLAAEHKASDKTKAEERESLEYDQKKFRLSTRGWKRLWGSVLAQSPEMELSEDSKKWVVTWPPVAANAQAGKVTQPAARDRELFIGFQPPIEAPKKTKRALNTVQP</sequence>
<organism evidence="2 3">
    <name type="scientific">Coleophoma crateriformis</name>
    <dbReference type="NCBI Taxonomy" id="565419"/>
    <lineage>
        <taxon>Eukaryota</taxon>
        <taxon>Fungi</taxon>
        <taxon>Dikarya</taxon>
        <taxon>Ascomycota</taxon>
        <taxon>Pezizomycotina</taxon>
        <taxon>Leotiomycetes</taxon>
        <taxon>Helotiales</taxon>
        <taxon>Dermateaceae</taxon>
        <taxon>Coleophoma</taxon>
    </lineage>
</organism>
<keyword evidence="3" id="KW-1185">Reference proteome</keyword>
<dbReference type="OrthoDB" id="5521299at2759"/>
<gene>
    <name evidence="2" type="ORF">BP5796_05249</name>
</gene>
<evidence type="ECO:0000313" key="3">
    <source>
        <dbReference type="Proteomes" id="UP000256328"/>
    </source>
</evidence>
<dbReference type="AlphaFoldDB" id="A0A3D8S378"/>
<dbReference type="EMBL" id="PDLN01000007">
    <property type="protein sequence ID" value="RDW80551.1"/>
    <property type="molecule type" value="Genomic_DNA"/>
</dbReference>
<comment type="caution">
    <text evidence="2">The sequence shown here is derived from an EMBL/GenBank/DDBJ whole genome shotgun (WGS) entry which is preliminary data.</text>
</comment>
<evidence type="ECO:0000313" key="2">
    <source>
        <dbReference type="EMBL" id="RDW80551.1"/>
    </source>
</evidence>
<dbReference type="InterPro" id="IPR046896">
    <property type="entry name" value="Cup1-like_N"/>
</dbReference>
<protein>
    <recommendedName>
        <fullName evidence="1">LYR motif-containing protein Cup1-like N-terminal domain-containing protein</fullName>
    </recommendedName>
</protein>
<feature type="domain" description="LYR motif-containing protein Cup1-like N-terminal" evidence="1">
    <location>
        <begin position="42"/>
        <end position="133"/>
    </location>
</feature>
<dbReference type="Pfam" id="PF20263">
    <property type="entry name" value="LYRM2-like"/>
    <property type="match status" value="1"/>
</dbReference>
<proteinExistence type="predicted"/>
<reference evidence="2 3" key="1">
    <citation type="journal article" date="2018" name="IMA Fungus">
        <title>IMA Genome-F 9: Draft genome sequence of Annulohypoxylon stygium, Aspergillus mulundensis, Berkeleyomyces basicola (syn. Thielaviopsis basicola), Ceratocystis smalleyi, two Cercospora beticola strains, Coleophoma cylindrospora, Fusarium fracticaudum, Phialophora cf. hyalina, and Morchella septimelata.</title>
        <authorList>
            <person name="Wingfield B.D."/>
            <person name="Bills G.F."/>
            <person name="Dong Y."/>
            <person name="Huang W."/>
            <person name="Nel W.J."/>
            <person name="Swalarsk-Parry B.S."/>
            <person name="Vaghefi N."/>
            <person name="Wilken P.M."/>
            <person name="An Z."/>
            <person name="de Beer Z.W."/>
            <person name="De Vos L."/>
            <person name="Chen L."/>
            <person name="Duong T.A."/>
            <person name="Gao Y."/>
            <person name="Hammerbacher A."/>
            <person name="Kikkert J.R."/>
            <person name="Li Y."/>
            <person name="Li H."/>
            <person name="Li K."/>
            <person name="Li Q."/>
            <person name="Liu X."/>
            <person name="Ma X."/>
            <person name="Naidoo K."/>
            <person name="Pethybridge S.J."/>
            <person name="Sun J."/>
            <person name="Steenkamp E.T."/>
            <person name="van der Nest M.A."/>
            <person name="van Wyk S."/>
            <person name="Wingfield M.J."/>
            <person name="Xiong C."/>
            <person name="Yue Q."/>
            <person name="Zhang X."/>
        </authorList>
    </citation>
    <scope>NUCLEOTIDE SEQUENCE [LARGE SCALE GENOMIC DNA]</scope>
    <source>
        <strain evidence="2 3">BP5796</strain>
    </source>
</reference>
<dbReference type="Proteomes" id="UP000256328">
    <property type="component" value="Unassembled WGS sequence"/>
</dbReference>
<name>A0A3D8S378_9HELO</name>
<dbReference type="CDD" id="cd20273">
    <property type="entry name" value="Complex1_LYR_unchar"/>
    <property type="match status" value="1"/>
</dbReference>
<evidence type="ECO:0000259" key="1">
    <source>
        <dbReference type="Pfam" id="PF20263"/>
    </source>
</evidence>